<dbReference type="AlphaFoldDB" id="A0AAN3D9C4"/>
<dbReference type="Proteomes" id="UP000005475">
    <property type="component" value="Unassembled WGS sequence"/>
</dbReference>
<protein>
    <submittedName>
        <fullName evidence="1">Uncharacterized protein</fullName>
    </submittedName>
</protein>
<reference evidence="2" key="2">
    <citation type="submission" date="2007-04" db="EMBL/GenBank/DDBJ databases">
        <title>Draft genome sequence of Bacteroides ovatus (ATCC 8483).</title>
        <authorList>
            <person name="Sudarsanam P."/>
            <person name="Ley R."/>
            <person name="Guruge J."/>
            <person name="Turnbaugh P.J."/>
            <person name="Mahowald M."/>
            <person name="Liep D."/>
            <person name="Gordon J."/>
        </authorList>
    </citation>
    <scope>NUCLEOTIDE SEQUENCE [LARGE SCALE GENOMIC DNA]</scope>
    <source>
        <strain evidence="2">ATCC 8483 / DSM 1896 / JCM 5824 / BCRC 10623 / CCUG 4943 / NCTC 11153</strain>
    </source>
</reference>
<sequence>MTCPGGYSGGIFKVFLIVEYYLLPFSGGRQASSDCPTYCGKVFSNIMGKDSLILWEQIPIISENTFP</sequence>
<accession>A0AAN3D9C4</accession>
<evidence type="ECO:0000313" key="2">
    <source>
        <dbReference type="Proteomes" id="UP000005475"/>
    </source>
</evidence>
<organism evidence="1 2">
    <name type="scientific">Bacteroides ovatus (strain ATCC 8483 / DSM 1896 / JCM 5824 / BCRC 10623 / CCUG 4943 / NCTC 11153)</name>
    <dbReference type="NCBI Taxonomy" id="411476"/>
    <lineage>
        <taxon>Bacteria</taxon>
        <taxon>Pseudomonadati</taxon>
        <taxon>Bacteroidota</taxon>
        <taxon>Bacteroidia</taxon>
        <taxon>Bacteroidales</taxon>
        <taxon>Bacteroidaceae</taxon>
        <taxon>Bacteroides</taxon>
    </lineage>
</organism>
<proteinExistence type="predicted"/>
<reference evidence="1 2" key="1">
    <citation type="submission" date="2007-03" db="EMBL/GenBank/DDBJ databases">
        <authorList>
            <person name="Fulton L."/>
            <person name="Clifton S."/>
            <person name="Fulton B."/>
            <person name="Xu J."/>
            <person name="Minx P."/>
            <person name="Pepin K.H."/>
            <person name="Johnson M."/>
            <person name="Thiruvilangam P."/>
            <person name="Bhonagiri V."/>
            <person name="Nash W.E."/>
            <person name="Mardis E.R."/>
            <person name="Wilson R.K."/>
        </authorList>
    </citation>
    <scope>NUCLEOTIDE SEQUENCE [LARGE SCALE GENOMIC DNA]</scope>
    <source>
        <strain evidence="2">ATCC 8483 / DSM 1896 / JCM 5824 / BCRC 10623 / CCUG 4943 / NCTC 11153</strain>
    </source>
</reference>
<gene>
    <name evidence="1" type="ORF">BACOVA_02763</name>
</gene>
<name>A0AAN3D9C4_BACO1</name>
<comment type="caution">
    <text evidence="1">The sequence shown here is derived from an EMBL/GenBank/DDBJ whole genome shotgun (WGS) entry which is preliminary data.</text>
</comment>
<evidence type="ECO:0000313" key="1">
    <source>
        <dbReference type="EMBL" id="EDO11553.1"/>
    </source>
</evidence>
<dbReference type="EMBL" id="AAXF02000049">
    <property type="protein sequence ID" value="EDO11553.1"/>
    <property type="molecule type" value="Genomic_DNA"/>
</dbReference>